<name>E8V3J9_TERSS</name>
<dbReference type="GO" id="GO:0051213">
    <property type="term" value="F:dioxygenase activity"/>
    <property type="evidence" value="ECO:0007669"/>
    <property type="project" value="UniProtKB-KW"/>
</dbReference>
<dbReference type="GO" id="GO:0016705">
    <property type="term" value="F:oxidoreductase activity, acting on paired donors, with incorporation or reduction of molecular oxygen"/>
    <property type="evidence" value="ECO:0007669"/>
    <property type="project" value="InterPro"/>
</dbReference>
<keyword evidence="3" id="KW-0847">Vitamin C</keyword>
<dbReference type="KEGG" id="tsa:AciPR4_2843"/>
<dbReference type="RefSeq" id="WP_013569345.1">
    <property type="nucleotide sequence ID" value="NC_014963.1"/>
</dbReference>
<dbReference type="eggNOG" id="ENOG5032DAP">
    <property type="taxonomic scope" value="Bacteria"/>
</dbReference>
<evidence type="ECO:0000313" key="9">
    <source>
        <dbReference type="Proteomes" id="UP000006844"/>
    </source>
</evidence>
<comment type="cofactor">
    <cofactor evidence="1">
        <name>L-ascorbate</name>
        <dbReference type="ChEBI" id="CHEBI:38290"/>
    </cofactor>
</comment>
<accession>E8V3J9</accession>
<evidence type="ECO:0000313" key="8">
    <source>
        <dbReference type="EMBL" id="ADV83612.1"/>
    </source>
</evidence>
<dbReference type="Proteomes" id="UP000006844">
    <property type="component" value="Chromosome"/>
</dbReference>
<reference evidence="8 9" key="1">
    <citation type="journal article" date="2012" name="Stand. Genomic Sci.">
        <title>Complete genome sequence of Terriglobus saanensis type strain SP1PR4(T), an Acidobacteria from tundra soil.</title>
        <authorList>
            <person name="Rawat S.R."/>
            <person name="Mannisto M.K."/>
            <person name="Starovoytov V."/>
            <person name="Goodwin L."/>
            <person name="Nolan M."/>
            <person name="Hauser L."/>
            <person name="Land M."/>
            <person name="Davenport K.W."/>
            <person name="Woyke T."/>
            <person name="Haggblom M.M."/>
        </authorList>
    </citation>
    <scope>NUCLEOTIDE SEQUENCE</scope>
    <source>
        <strain evidence="9">ATCC BAA-1853 / DSM 23119 / SP1PR4</strain>
    </source>
</reference>
<dbReference type="SUPFAM" id="SSF51197">
    <property type="entry name" value="Clavaminate synthase-like"/>
    <property type="match status" value="1"/>
</dbReference>
<evidence type="ECO:0000256" key="2">
    <source>
        <dbReference type="ARBA" id="ARBA00022723"/>
    </source>
</evidence>
<keyword evidence="9" id="KW-1185">Reference proteome</keyword>
<evidence type="ECO:0000256" key="3">
    <source>
        <dbReference type="ARBA" id="ARBA00022896"/>
    </source>
</evidence>
<dbReference type="GO" id="GO:0005506">
    <property type="term" value="F:iron ion binding"/>
    <property type="evidence" value="ECO:0007669"/>
    <property type="project" value="InterPro"/>
</dbReference>
<proteinExistence type="predicted"/>
<dbReference type="PROSITE" id="PS51471">
    <property type="entry name" value="FE2OG_OXY"/>
    <property type="match status" value="1"/>
</dbReference>
<gene>
    <name evidence="8" type="ordered locus">AciPR4_2843</name>
</gene>
<dbReference type="GO" id="GO:0031418">
    <property type="term" value="F:L-ascorbic acid binding"/>
    <property type="evidence" value="ECO:0007669"/>
    <property type="project" value="UniProtKB-KW"/>
</dbReference>
<evidence type="ECO:0000259" key="7">
    <source>
        <dbReference type="PROSITE" id="PS51471"/>
    </source>
</evidence>
<protein>
    <submittedName>
        <fullName evidence="8">2OG-Fe(II) oxygenase</fullName>
    </submittedName>
</protein>
<dbReference type="SMART" id="SM00702">
    <property type="entry name" value="P4Hc"/>
    <property type="match status" value="1"/>
</dbReference>
<feature type="domain" description="Fe2OG dioxygenase" evidence="7">
    <location>
        <begin position="103"/>
        <end position="220"/>
    </location>
</feature>
<evidence type="ECO:0000256" key="1">
    <source>
        <dbReference type="ARBA" id="ARBA00001961"/>
    </source>
</evidence>
<dbReference type="AlphaFoldDB" id="E8V3J9"/>
<keyword evidence="2" id="KW-0479">Metal-binding</keyword>
<dbReference type="Gene3D" id="2.60.120.620">
    <property type="entry name" value="q2cbj1_9rhob like domain"/>
    <property type="match status" value="1"/>
</dbReference>
<evidence type="ECO:0000256" key="5">
    <source>
        <dbReference type="ARBA" id="ARBA00023002"/>
    </source>
</evidence>
<dbReference type="HOGENOM" id="CLU_1106173_0_0_0"/>
<dbReference type="EMBL" id="CP002467">
    <property type="protein sequence ID" value="ADV83612.1"/>
    <property type="molecule type" value="Genomic_DNA"/>
</dbReference>
<keyword evidence="6" id="KW-0408">Iron</keyword>
<dbReference type="InterPro" id="IPR005123">
    <property type="entry name" value="Oxoglu/Fe-dep_dioxygenase_dom"/>
</dbReference>
<evidence type="ECO:0000256" key="6">
    <source>
        <dbReference type="ARBA" id="ARBA00023004"/>
    </source>
</evidence>
<dbReference type="InterPro" id="IPR044862">
    <property type="entry name" value="Pro_4_hyd_alph_FE2OG_OXY"/>
</dbReference>
<keyword evidence="4" id="KW-0223">Dioxygenase</keyword>
<evidence type="ECO:0000256" key="4">
    <source>
        <dbReference type="ARBA" id="ARBA00022964"/>
    </source>
</evidence>
<dbReference type="Pfam" id="PF13640">
    <property type="entry name" value="2OG-FeII_Oxy_3"/>
    <property type="match status" value="1"/>
</dbReference>
<keyword evidence="5" id="KW-0560">Oxidoreductase</keyword>
<sequence length="250" mass="28638">MKLLSQKEALVQSALKNVPGLQLIEGFLSPEECNAFIISLEEYRKSYEIPLIYRPERKRSLKYRVINGEDIQKRLPTIQKLYESILPTVQGVTNQNIVPLKNRVVGVNINFTPPGGAYRWHYDRNAVTAVLYLNEVDGGEIEAYPDYRFLLKGARSSRLQGYVDRLLRFGIFLRLGRKCVIAPKSGRLVIMRGDRCLHSVRTVSSSRDRICIVMSFDFADAVFSQELALDSYLYSSQRYIAKSDPNYSSR</sequence>
<dbReference type="InterPro" id="IPR006620">
    <property type="entry name" value="Pro_4_hyd_alph"/>
</dbReference>
<organism evidence="8 9">
    <name type="scientific">Terriglobus saanensis (strain ATCC BAA-1853 / DSM 23119 / SP1PR4)</name>
    <dbReference type="NCBI Taxonomy" id="401053"/>
    <lineage>
        <taxon>Bacteria</taxon>
        <taxon>Pseudomonadati</taxon>
        <taxon>Acidobacteriota</taxon>
        <taxon>Terriglobia</taxon>
        <taxon>Terriglobales</taxon>
        <taxon>Acidobacteriaceae</taxon>
        <taxon>Terriglobus</taxon>
    </lineage>
</organism>